<sequence length="200" mass="22669">MRRRSVAAGWRGTCEEMGVNARTFQRWVARGEDPVRADGRTTTERLAEAEQQQIREVANNEEFSRPQPSMADRGVYFESESSSYRVVQMYRCFAGRLAKQLSGNYCMNLMNVMESLDTPISGWAAFTESWRCRKAATPVLPIRHGIKPALLFGEPVDQHIEEQPDLGAYLTPMGVERDDLQLLCSVIGQQRHQRTGGEKV</sequence>
<dbReference type="HOGENOM" id="CLU_1364296_0_0_4"/>
<dbReference type="DNASU" id="3609174"/>
<dbReference type="KEGG" id="reu:Reut_A1481"/>
<evidence type="ECO:0000313" key="1">
    <source>
        <dbReference type="EMBL" id="AAZ60850.1"/>
    </source>
</evidence>
<gene>
    <name evidence="1" type="ordered locus">Reut_A1481</name>
</gene>
<proteinExistence type="predicted"/>
<reference evidence="1" key="1">
    <citation type="submission" date="2005-08" db="EMBL/GenBank/DDBJ databases">
        <title>Complete sequence of Chromosome1 of Ralstonia eutropha JMP134.</title>
        <authorList>
            <person name="Copeland A."/>
            <person name="Lucas S."/>
            <person name="Lapidus A."/>
            <person name="Barry K."/>
            <person name="Detter J.C."/>
            <person name="Glavina T."/>
            <person name="Hammon N."/>
            <person name="Israni S."/>
            <person name="Pitluck S."/>
            <person name="Goltsman E."/>
            <person name="Martinez M."/>
            <person name="Schmutz J."/>
            <person name="Larimer F."/>
            <person name="Land M."/>
            <person name="Lykidis A."/>
            <person name="Richardson P."/>
        </authorList>
    </citation>
    <scope>NUCLEOTIDE SEQUENCE</scope>
    <source>
        <strain evidence="1">JMP134</strain>
    </source>
</reference>
<protein>
    <recommendedName>
        <fullName evidence="2">Transposase</fullName>
    </recommendedName>
</protein>
<name>Q471T3_CUPPJ</name>
<evidence type="ECO:0008006" key="2">
    <source>
        <dbReference type="Google" id="ProtNLM"/>
    </source>
</evidence>
<accession>Q471T3</accession>
<dbReference type="EMBL" id="CP000090">
    <property type="protein sequence ID" value="AAZ60850.1"/>
    <property type="molecule type" value="Genomic_DNA"/>
</dbReference>
<organism evidence="1">
    <name type="scientific">Cupriavidus pinatubonensis (strain JMP 134 / LMG 1197)</name>
    <name type="common">Cupriavidus necator (strain JMP 134)</name>
    <dbReference type="NCBI Taxonomy" id="264198"/>
    <lineage>
        <taxon>Bacteria</taxon>
        <taxon>Pseudomonadati</taxon>
        <taxon>Pseudomonadota</taxon>
        <taxon>Betaproteobacteria</taxon>
        <taxon>Burkholderiales</taxon>
        <taxon>Burkholderiaceae</taxon>
        <taxon>Cupriavidus</taxon>
    </lineage>
</organism>
<dbReference type="AlphaFoldDB" id="Q471T3"/>
<dbReference type="eggNOG" id="COG2801">
    <property type="taxonomic scope" value="Bacteria"/>
</dbReference>